<dbReference type="RefSeq" id="WP_015926959.1">
    <property type="nucleotide sequence ID" value="NC_011894.1"/>
</dbReference>
<dbReference type="CDD" id="cd11314">
    <property type="entry name" value="AmyAc_arch_bac_plant_AmyA"/>
    <property type="match status" value="1"/>
</dbReference>
<gene>
    <name evidence="5" type="ordered locus">Mnod_0201</name>
</gene>
<dbReference type="EMBL" id="CP001349">
    <property type="protein sequence ID" value="ACL55246.1"/>
    <property type="molecule type" value="Genomic_DNA"/>
</dbReference>
<keyword evidence="3" id="KW-0732">Signal</keyword>
<dbReference type="CAZy" id="GH13">
    <property type="family name" value="Glycoside Hydrolase Family 13"/>
</dbReference>
<dbReference type="STRING" id="460265.Mnod_0201"/>
<dbReference type="GO" id="GO:0005509">
    <property type="term" value="F:calcium ion binding"/>
    <property type="evidence" value="ECO:0007669"/>
    <property type="project" value="InterPro"/>
</dbReference>
<keyword evidence="1" id="KW-0378">Hydrolase</keyword>
<sequence length="513" mass="57774">MRCRSILIAFIAMLPVALALPRAAHGQAGFDDDRVLLQSFYWESYRHGHPVKFPAYGNKRWYRIVAELAPAIRAGRFDLIWLPSPSFSGAHAACMPRECLHSAGYNPKEYFDLDNSYGDAAEHASMLTNLLGNGVEPVADLVLNHRDGSQSWGDFRNPDWGPWAITRDDEAFTNPASPLFNLPVPQRGAPEEKPVEYARHGGTTYAYGSFRDLDHTNEQVRRDIIRYLLQLKSLGYRGWRYDMVHGYHARWIAVYNRASAPTFSVGEYDWDKPDEQRGWVWFTAAVPGRLETSSSVFDFMTQFYLKDHKGDSVAQYGTGRGLVGDTTDGQPWKNKAVTFLENHDTGYRTNEDGTPENSHTADSFANGWEVEQGYARILTHPGVPAVYWKHYFDWGPDLSAKIRALINARKVAGVHAGSAVHPQDNARSANVYAARVEGRNGDLYVRIGGSDTDWQPSRSGYRDYREYARGAGWTVWVGLSGNPAFQEAPLRAPLPIPIYRDPQTIDVPDRLLN</sequence>
<dbReference type="InterPro" id="IPR006047">
    <property type="entry name" value="GH13_cat_dom"/>
</dbReference>
<dbReference type="OrthoDB" id="9805159at2"/>
<dbReference type="Gene3D" id="3.20.20.80">
    <property type="entry name" value="Glycosidases"/>
    <property type="match status" value="1"/>
</dbReference>
<dbReference type="KEGG" id="mno:Mnod_0201"/>
<dbReference type="GO" id="GO:0004556">
    <property type="term" value="F:alpha-amylase activity"/>
    <property type="evidence" value="ECO:0007669"/>
    <property type="project" value="InterPro"/>
</dbReference>
<evidence type="ECO:0000313" key="5">
    <source>
        <dbReference type="EMBL" id="ACL55246.1"/>
    </source>
</evidence>
<dbReference type="AlphaFoldDB" id="B8I9J3"/>
<name>B8I9J3_METNO</name>
<evidence type="ECO:0000256" key="2">
    <source>
        <dbReference type="ARBA" id="ARBA00023295"/>
    </source>
</evidence>
<feature type="signal peptide" evidence="3">
    <location>
        <begin position="1"/>
        <end position="19"/>
    </location>
</feature>
<organism evidence="5 6">
    <name type="scientific">Methylobacterium nodulans (strain LMG 21967 / CNCM I-2342 / ORS 2060)</name>
    <dbReference type="NCBI Taxonomy" id="460265"/>
    <lineage>
        <taxon>Bacteria</taxon>
        <taxon>Pseudomonadati</taxon>
        <taxon>Pseudomonadota</taxon>
        <taxon>Alphaproteobacteria</taxon>
        <taxon>Hyphomicrobiales</taxon>
        <taxon>Methylobacteriaceae</taxon>
        <taxon>Methylobacterium</taxon>
    </lineage>
</organism>
<dbReference type="InterPro" id="IPR012850">
    <property type="entry name" value="A-amylase_bs_C"/>
</dbReference>
<dbReference type="SUPFAM" id="SSF51445">
    <property type="entry name" value="(Trans)glycosidases"/>
    <property type="match status" value="1"/>
</dbReference>
<accession>B8I9J3</accession>
<dbReference type="HOGENOM" id="CLU_030069_1_0_5"/>
<dbReference type="Pfam" id="PF00128">
    <property type="entry name" value="Alpha-amylase"/>
    <property type="match status" value="1"/>
</dbReference>
<dbReference type="Pfam" id="PF07821">
    <property type="entry name" value="Alpha-amyl_C2"/>
    <property type="match status" value="1"/>
</dbReference>
<keyword evidence="6" id="KW-1185">Reference proteome</keyword>
<feature type="domain" description="Glycosyl hydrolase family 13 catalytic" evidence="4">
    <location>
        <begin position="34"/>
        <end position="409"/>
    </location>
</feature>
<keyword evidence="2" id="KW-0326">Glycosidase</keyword>
<dbReference type="eggNOG" id="COG0366">
    <property type="taxonomic scope" value="Bacteria"/>
</dbReference>
<reference evidence="5 6" key="1">
    <citation type="submission" date="2009-01" db="EMBL/GenBank/DDBJ databases">
        <title>Complete sequence of chromosome of Methylobacterium nodulans ORS 2060.</title>
        <authorList>
            <consortium name="US DOE Joint Genome Institute"/>
            <person name="Lucas S."/>
            <person name="Copeland A."/>
            <person name="Lapidus A."/>
            <person name="Glavina del Rio T."/>
            <person name="Dalin E."/>
            <person name="Tice H."/>
            <person name="Bruce D."/>
            <person name="Goodwin L."/>
            <person name="Pitluck S."/>
            <person name="Sims D."/>
            <person name="Brettin T."/>
            <person name="Detter J.C."/>
            <person name="Han C."/>
            <person name="Larimer F."/>
            <person name="Land M."/>
            <person name="Hauser L."/>
            <person name="Kyrpides N."/>
            <person name="Ivanova N."/>
            <person name="Marx C.J."/>
            <person name="Richardson P."/>
        </authorList>
    </citation>
    <scope>NUCLEOTIDE SEQUENCE [LARGE SCALE GENOMIC DNA]</scope>
    <source>
        <strain evidence="6">LMG 21967 / CNCM I-2342 / ORS 2060</strain>
    </source>
</reference>
<evidence type="ECO:0000259" key="4">
    <source>
        <dbReference type="SMART" id="SM00642"/>
    </source>
</evidence>
<dbReference type="PANTHER" id="PTHR43447">
    <property type="entry name" value="ALPHA-AMYLASE"/>
    <property type="match status" value="1"/>
</dbReference>
<dbReference type="GO" id="GO:0005975">
    <property type="term" value="P:carbohydrate metabolic process"/>
    <property type="evidence" value="ECO:0007669"/>
    <property type="project" value="InterPro"/>
</dbReference>
<protein>
    <submittedName>
        <fullName evidence="5">Alpha amylase catalytic region</fullName>
    </submittedName>
</protein>
<evidence type="ECO:0000256" key="1">
    <source>
        <dbReference type="ARBA" id="ARBA00022801"/>
    </source>
</evidence>
<dbReference type="Proteomes" id="UP000008207">
    <property type="component" value="Chromosome"/>
</dbReference>
<dbReference type="InterPro" id="IPR017853">
    <property type="entry name" value="GH"/>
</dbReference>
<dbReference type="SMART" id="SM00642">
    <property type="entry name" value="Aamy"/>
    <property type="match status" value="1"/>
</dbReference>
<feature type="chain" id="PRO_5002874359" evidence="3">
    <location>
        <begin position="20"/>
        <end position="513"/>
    </location>
</feature>
<evidence type="ECO:0000256" key="3">
    <source>
        <dbReference type="SAM" id="SignalP"/>
    </source>
</evidence>
<proteinExistence type="predicted"/>
<evidence type="ECO:0000313" key="6">
    <source>
        <dbReference type="Proteomes" id="UP000008207"/>
    </source>
</evidence>